<evidence type="ECO:0000313" key="2">
    <source>
        <dbReference type="EMBL" id="KZS93983.1"/>
    </source>
</evidence>
<protein>
    <submittedName>
        <fullName evidence="2">Uncharacterized protein</fullName>
    </submittedName>
</protein>
<dbReference type="InterPro" id="IPR036537">
    <property type="entry name" value="Adaptor_Cbl_N_dom_sf"/>
</dbReference>
<sequence>MSSTANAIRNKSRNPRPPSAMIHRHPISSFRKPELFLSSTTSPSIISMPLSADVNASLLRTLKIVQSLGEAVPHGGVLKAIAGIGITILETVEVGSFFILIAQTDADILFEKRVRLNKKECADIARRAVEHIWALERLDKDEELSEDLAERLERYHRSRRVLEDVSRTVERIGSTSKRKSILRSTSVQEETRDCLDKLNEAYQMYIFQSSIAADSKLTTLVNGMQSLSLRLDLQSSLRPGESDEIPLRHIEFGEEITRVDKRNYVLRVEHGKMLEIMGRQTRVILRRFEAKREVEDDDIRVEEFKKEVELRHDILNQYVARMLGIASSSTGRTKIIVIEAVCPVFGTFKSIPELQDTDFFGSMEGLGEEGAKNKRLCVGGLGRMDSRWEDSGWRMDEAFYRLREGDNGHGGENVSFSEYANDFERVRESARKWGEETTKENARDLWNELGWWSGWSEIEQRTESSPSVGEIGWRDGNLWHPIPLVHLFPLALPLDYAMNAHRCDGEQEPIMGMQIGGFTRWSIDVCPGEKIDFRTRVCSYRTGEVADFFAASALSLARDFGVEVPSLRLVSRTSIYVYASFMSSENQFCRVHYFAYPPNSDGSVPDPPGFWSSSPNPLCSEQYFEADAASVRYRTRV</sequence>
<dbReference type="Gene3D" id="1.20.930.20">
    <property type="entry name" value="Adaptor protein Cbl, N-terminal domain"/>
    <property type="match status" value="1"/>
</dbReference>
<evidence type="ECO:0000256" key="1">
    <source>
        <dbReference type="SAM" id="MobiDB-lite"/>
    </source>
</evidence>
<reference evidence="2 3" key="1">
    <citation type="journal article" date="2016" name="Mol. Biol. Evol.">
        <title>Comparative Genomics of Early-Diverging Mushroom-Forming Fungi Provides Insights into the Origins of Lignocellulose Decay Capabilities.</title>
        <authorList>
            <person name="Nagy L.G."/>
            <person name="Riley R."/>
            <person name="Tritt A."/>
            <person name="Adam C."/>
            <person name="Daum C."/>
            <person name="Floudas D."/>
            <person name="Sun H."/>
            <person name="Yadav J.S."/>
            <person name="Pangilinan J."/>
            <person name="Larsson K.H."/>
            <person name="Matsuura K."/>
            <person name="Barry K."/>
            <person name="Labutti K."/>
            <person name="Kuo R."/>
            <person name="Ohm R.A."/>
            <person name="Bhattacharya S.S."/>
            <person name="Shirouzu T."/>
            <person name="Yoshinaga Y."/>
            <person name="Martin F.M."/>
            <person name="Grigoriev I.V."/>
            <person name="Hibbett D.S."/>
        </authorList>
    </citation>
    <scope>NUCLEOTIDE SEQUENCE [LARGE SCALE GENOMIC DNA]</scope>
    <source>
        <strain evidence="2 3">HHB9708</strain>
    </source>
</reference>
<accession>A0A164VAS2</accession>
<organism evidence="2 3">
    <name type="scientific">Sistotremastrum niveocremeum HHB9708</name>
    <dbReference type="NCBI Taxonomy" id="1314777"/>
    <lineage>
        <taxon>Eukaryota</taxon>
        <taxon>Fungi</taxon>
        <taxon>Dikarya</taxon>
        <taxon>Basidiomycota</taxon>
        <taxon>Agaricomycotina</taxon>
        <taxon>Agaricomycetes</taxon>
        <taxon>Sistotremastrales</taxon>
        <taxon>Sistotremastraceae</taxon>
        <taxon>Sertulicium</taxon>
        <taxon>Sertulicium niveocremeum</taxon>
    </lineage>
</organism>
<dbReference type="EMBL" id="KV419405">
    <property type="protein sequence ID" value="KZS93983.1"/>
    <property type="molecule type" value="Genomic_DNA"/>
</dbReference>
<gene>
    <name evidence="2" type="ORF">SISNIDRAFT_504513</name>
</gene>
<dbReference type="GO" id="GO:0007166">
    <property type="term" value="P:cell surface receptor signaling pathway"/>
    <property type="evidence" value="ECO:0007669"/>
    <property type="project" value="InterPro"/>
</dbReference>
<feature type="region of interest" description="Disordered" evidence="1">
    <location>
        <begin position="1"/>
        <end position="23"/>
    </location>
</feature>
<dbReference type="AlphaFoldDB" id="A0A164VAS2"/>
<keyword evidence="3" id="KW-1185">Reference proteome</keyword>
<proteinExistence type="predicted"/>
<dbReference type="CDD" id="cd21037">
    <property type="entry name" value="MLKL_NTD"/>
    <property type="match status" value="1"/>
</dbReference>
<dbReference type="InterPro" id="IPR059179">
    <property type="entry name" value="MLKL-like_MCAfunc"/>
</dbReference>
<evidence type="ECO:0000313" key="3">
    <source>
        <dbReference type="Proteomes" id="UP000076722"/>
    </source>
</evidence>
<name>A0A164VAS2_9AGAM</name>
<dbReference type="Proteomes" id="UP000076722">
    <property type="component" value="Unassembled WGS sequence"/>
</dbReference>